<name>A0A7Y4A2E3_9VIBR</name>
<protein>
    <submittedName>
        <fullName evidence="8">Pilus assembly protein TadB</fullName>
    </submittedName>
</protein>
<evidence type="ECO:0000256" key="4">
    <source>
        <dbReference type="ARBA" id="ARBA00022989"/>
    </source>
</evidence>
<dbReference type="InterPro" id="IPR018076">
    <property type="entry name" value="T2SS_GspF_dom"/>
</dbReference>
<keyword evidence="5 6" id="KW-0472">Membrane</keyword>
<sequence length="209" mass="23946">LILSISYLSSLIIITPMLFVLFYLKLKKLQEQSFKQNFPDALTILGGAMSAGQSIVHAFEYVGNQLDNEVGMEFKTMSERLLIGEDADDVLERSSNRFPYLEYFFFISTIRINLSRGGQLKEVINKINRIMFESRAMEKKKNALTSEARSSAKIVACLPVIFIIILKFTSPENYDFVMFQDGGKPIFYYVLISESIGFFIIWLILKTVE</sequence>
<organism evidence="8 9">
    <name type="scientific">Vibrio pectenicida</name>
    <dbReference type="NCBI Taxonomy" id="62763"/>
    <lineage>
        <taxon>Bacteria</taxon>
        <taxon>Pseudomonadati</taxon>
        <taxon>Pseudomonadota</taxon>
        <taxon>Gammaproteobacteria</taxon>
        <taxon>Vibrionales</taxon>
        <taxon>Vibrionaceae</taxon>
        <taxon>Vibrio</taxon>
    </lineage>
</organism>
<gene>
    <name evidence="8" type="ORF">F0225_19380</name>
</gene>
<dbReference type="InterPro" id="IPR042094">
    <property type="entry name" value="T2SS_GspF_sf"/>
</dbReference>
<keyword evidence="4 6" id="KW-1133">Transmembrane helix</keyword>
<accession>A0A7Y4A2E3</accession>
<dbReference type="PANTHER" id="PTHR35007">
    <property type="entry name" value="INTEGRAL MEMBRANE PROTEIN-RELATED"/>
    <property type="match status" value="1"/>
</dbReference>
<comment type="caution">
    <text evidence="8">The sequence shown here is derived from an EMBL/GenBank/DDBJ whole genome shotgun (WGS) entry which is preliminary data.</text>
</comment>
<evidence type="ECO:0000313" key="8">
    <source>
        <dbReference type="EMBL" id="NOH73470.1"/>
    </source>
</evidence>
<comment type="subcellular location">
    <subcellularLocation>
        <location evidence="1">Cell membrane</location>
        <topology evidence="1">Multi-pass membrane protein</topology>
    </subcellularLocation>
</comment>
<evidence type="ECO:0000256" key="5">
    <source>
        <dbReference type="ARBA" id="ARBA00023136"/>
    </source>
</evidence>
<dbReference type="EMBL" id="VTXC01000128">
    <property type="protein sequence ID" value="NOH73470.1"/>
    <property type="molecule type" value="Genomic_DNA"/>
</dbReference>
<dbReference type="PANTHER" id="PTHR35007:SF2">
    <property type="entry name" value="PILUS ASSEMBLE PROTEIN"/>
    <property type="match status" value="1"/>
</dbReference>
<evidence type="ECO:0000259" key="7">
    <source>
        <dbReference type="Pfam" id="PF00482"/>
    </source>
</evidence>
<dbReference type="GO" id="GO:0005886">
    <property type="term" value="C:plasma membrane"/>
    <property type="evidence" value="ECO:0007669"/>
    <property type="project" value="UniProtKB-SubCell"/>
</dbReference>
<evidence type="ECO:0000256" key="1">
    <source>
        <dbReference type="ARBA" id="ARBA00004651"/>
    </source>
</evidence>
<feature type="transmembrane region" description="Helical" evidence="6">
    <location>
        <begin position="186"/>
        <end position="205"/>
    </location>
</feature>
<feature type="transmembrane region" description="Helical" evidence="6">
    <location>
        <begin position="6"/>
        <end position="26"/>
    </location>
</feature>
<evidence type="ECO:0000256" key="2">
    <source>
        <dbReference type="ARBA" id="ARBA00022475"/>
    </source>
</evidence>
<feature type="domain" description="Type II secretion system protein GspF" evidence="7">
    <location>
        <begin position="42"/>
        <end position="166"/>
    </location>
</feature>
<evidence type="ECO:0000256" key="6">
    <source>
        <dbReference type="SAM" id="Phobius"/>
    </source>
</evidence>
<dbReference type="RefSeq" id="WP_171362406.1">
    <property type="nucleotide sequence ID" value="NZ_VTXC01000128.1"/>
</dbReference>
<dbReference type="Gene3D" id="1.20.81.30">
    <property type="entry name" value="Type II secretion system (T2SS), domain F"/>
    <property type="match status" value="1"/>
</dbReference>
<reference evidence="8 9" key="1">
    <citation type="submission" date="2019-09" db="EMBL/GenBank/DDBJ databases">
        <title>Draft genome sequencing and comparative genomics of hatchery-associated Vibrios.</title>
        <authorList>
            <person name="Kehlet-Delgado H."/>
            <person name="Mueller R.S."/>
        </authorList>
    </citation>
    <scope>NUCLEOTIDE SEQUENCE [LARGE SCALE GENOMIC DNA]</scope>
    <source>
        <strain evidence="8 9">99-46-Y</strain>
    </source>
</reference>
<keyword evidence="2" id="KW-1003">Cell membrane</keyword>
<feature type="transmembrane region" description="Helical" evidence="6">
    <location>
        <begin position="150"/>
        <end position="166"/>
    </location>
</feature>
<dbReference type="Proteomes" id="UP000565719">
    <property type="component" value="Unassembled WGS sequence"/>
</dbReference>
<feature type="non-terminal residue" evidence="8">
    <location>
        <position position="1"/>
    </location>
</feature>
<keyword evidence="3 6" id="KW-0812">Transmembrane</keyword>
<dbReference type="Pfam" id="PF00482">
    <property type="entry name" value="T2SSF"/>
    <property type="match status" value="1"/>
</dbReference>
<evidence type="ECO:0000313" key="9">
    <source>
        <dbReference type="Proteomes" id="UP000565719"/>
    </source>
</evidence>
<evidence type="ECO:0000256" key="3">
    <source>
        <dbReference type="ARBA" id="ARBA00022692"/>
    </source>
</evidence>
<proteinExistence type="predicted"/>
<dbReference type="AlphaFoldDB" id="A0A7Y4A2E3"/>